<dbReference type="AlphaFoldDB" id="Q01PH2"/>
<name>Q01PH2_SOLUE</name>
<protein>
    <submittedName>
        <fullName evidence="2">Uncharacterized protein</fullName>
    </submittedName>
</protein>
<organism evidence="2">
    <name type="scientific">Solibacter usitatus (strain Ellin6076)</name>
    <dbReference type="NCBI Taxonomy" id="234267"/>
    <lineage>
        <taxon>Bacteria</taxon>
        <taxon>Pseudomonadati</taxon>
        <taxon>Acidobacteriota</taxon>
        <taxon>Terriglobia</taxon>
        <taxon>Bryobacterales</taxon>
        <taxon>Solibacteraceae</taxon>
        <taxon>Candidatus Solibacter</taxon>
    </lineage>
</organism>
<accession>Q01PH2</accession>
<evidence type="ECO:0000313" key="2">
    <source>
        <dbReference type="EMBL" id="ABJ88448.1"/>
    </source>
</evidence>
<dbReference type="InParanoid" id="Q01PH2"/>
<gene>
    <name evidence="2" type="ordered locus">Acid_7951</name>
</gene>
<dbReference type="OrthoDB" id="9918056at2"/>
<reference evidence="2" key="1">
    <citation type="submission" date="2006-10" db="EMBL/GenBank/DDBJ databases">
        <title>Complete sequence of Solibacter usitatus Ellin6076.</title>
        <authorList>
            <consortium name="US DOE Joint Genome Institute"/>
            <person name="Copeland A."/>
            <person name="Lucas S."/>
            <person name="Lapidus A."/>
            <person name="Barry K."/>
            <person name="Detter J.C."/>
            <person name="Glavina del Rio T."/>
            <person name="Hammon N."/>
            <person name="Israni S."/>
            <person name="Dalin E."/>
            <person name="Tice H."/>
            <person name="Pitluck S."/>
            <person name="Thompson L.S."/>
            <person name="Brettin T."/>
            <person name="Bruce D."/>
            <person name="Han C."/>
            <person name="Tapia R."/>
            <person name="Gilna P."/>
            <person name="Schmutz J."/>
            <person name="Larimer F."/>
            <person name="Land M."/>
            <person name="Hauser L."/>
            <person name="Kyrpides N."/>
            <person name="Mikhailova N."/>
            <person name="Janssen P.H."/>
            <person name="Kuske C.R."/>
            <person name="Richardson P."/>
        </authorList>
    </citation>
    <scope>NUCLEOTIDE SEQUENCE</scope>
    <source>
        <strain evidence="2">Ellin6076</strain>
    </source>
</reference>
<dbReference type="HOGENOM" id="CLU_2234821_0_0_0"/>
<dbReference type="EMBL" id="CP000473">
    <property type="protein sequence ID" value="ABJ88448.1"/>
    <property type="molecule type" value="Genomic_DNA"/>
</dbReference>
<feature type="region of interest" description="Disordered" evidence="1">
    <location>
        <begin position="79"/>
        <end position="105"/>
    </location>
</feature>
<feature type="compositionally biased region" description="Basic and acidic residues" evidence="1">
    <location>
        <begin position="79"/>
        <end position="96"/>
    </location>
</feature>
<evidence type="ECO:0000256" key="1">
    <source>
        <dbReference type="SAM" id="MobiDB-lite"/>
    </source>
</evidence>
<dbReference type="KEGG" id="sus:Acid_7951"/>
<sequence length="105" mass="11675">MELRYLGFDQKQNTRQYKFDGVANGQPTLHFVVTADLALFLAHRIGIQEGPTLCANKLSSAQQAATEVKLELTSEDLRAHADARSQAEARKAEARRVGVRRRPAV</sequence>
<proteinExistence type="predicted"/>
<dbReference type="STRING" id="234267.Acid_7951"/>